<keyword evidence="2" id="KW-1185">Reference proteome</keyword>
<evidence type="ECO:0000313" key="2">
    <source>
        <dbReference type="Proteomes" id="UP000001312"/>
    </source>
</evidence>
<organism evidence="1 2">
    <name type="scientific">Sclerotinia sclerotiorum (strain ATCC 18683 / 1980 / Ss-1)</name>
    <name type="common">White mold</name>
    <name type="synonym">Whetzelinia sclerotiorum</name>
    <dbReference type="NCBI Taxonomy" id="665079"/>
    <lineage>
        <taxon>Eukaryota</taxon>
        <taxon>Fungi</taxon>
        <taxon>Dikarya</taxon>
        <taxon>Ascomycota</taxon>
        <taxon>Pezizomycotina</taxon>
        <taxon>Leotiomycetes</taxon>
        <taxon>Helotiales</taxon>
        <taxon>Sclerotiniaceae</taxon>
        <taxon>Sclerotinia</taxon>
    </lineage>
</organism>
<dbReference type="InParanoid" id="A7EXB6"/>
<protein>
    <submittedName>
        <fullName evidence="1">Uncharacterized protein</fullName>
    </submittedName>
</protein>
<dbReference type="Proteomes" id="UP000001312">
    <property type="component" value="Unassembled WGS sequence"/>
</dbReference>
<gene>
    <name evidence="1" type="ORF">SS1G_09977</name>
</gene>
<sequence length="45" mass="4970">MPLDRPWENNCNVVAISAKASKMTRKNVVAKASTVFRMQASDDTS</sequence>
<dbReference type="EMBL" id="CH476634">
    <property type="protein sequence ID" value="EDN94108.1"/>
    <property type="molecule type" value="Genomic_DNA"/>
</dbReference>
<proteinExistence type="predicted"/>
<reference evidence="2" key="1">
    <citation type="journal article" date="2011" name="PLoS Genet.">
        <title>Genomic analysis of the necrotrophic fungal pathogens Sclerotinia sclerotiorum and Botrytis cinerea.</title>
        <authorList>
            <person name="Amselem J."/>
            <person name="Cuomo C.A."/>
            <person name="van Kan J.A."/>
            <person name="Viaud M."/>
            <person name="Benito E.P."/>
            <person name="Couloux A."/>
            <person name="Coutinho P.M."/>
            <person name="de Vries R.P."/>
            <person name="Dyer P.S."/>
            <person name="Fillinger S."/>
            <person name="Fournier E."/>
            <person name="Gout L."/>
            <person name="Hahn M."/>
            <person name="Kohn L."/>
            <person name="Lapalu N."/>
            <person name="Plummer K.M."/>
            <person name="Pradier J.M."/>
            <person name="Quevillon E."/>
            <person name="Sharon A."/>
            <person name="Simon A."/>
            <person name="ten Have A."/>
            <person name="Tudzynski B."/>
            <person name="Tudzynski P."/>
            <person name="Wincker P."/>
            <person name="Andrew M."/>
            <person name="Anthouard V."/>
            <person name="Beever R.E."/>
            <person name="Beffa R."/>
            <person name="Benoit I."/>
            <person name="Bouzid O."/>
            <person name="Brault B."/>
            <person name="Chen Z."/>
            <person name="Choquer M."/>
            <person name="Collemare J."/>
            <person name="Cotton P."/>
            <person name="Danchin E.G."/>
            <person name="Da Silva C."/>
            <person name="Gautier A."/>
            <person name="Giraud C."/>
            <person name="Giraud T."/>
            <person name="Gonzalez C."/>
            <person name="Grossetete S."/>
            <person name="Guldener U."/>
            <person name="Henrissat B."/>
            <person name="Howlett B.J."/>
            <person name="Kodira C."/>
            <person name="Kretschmer M."/>
            <person name="Lappartient A."/>
            <person name="Leroch M."/>
            <person name="Levis C."/>
            <person name="Mauceli E."/>
            <person name="Neuveglise C."/>
            <person name="Oeser B."/>
            <person name="Pearson M."/>
            <person name="Poulain J."/>
            <person name="Poussereau N."/>
            <person name="Quesneville H."/>
            <person name="Rascle C."/>
            <person name="Schumacher J."/>
            <person name="Segurens B."/>
            <person name="Sexton A."/>
            <person name="Silva E."/>
            <person name="Sirven C."/>
            <person name="Soanes D.M."/>
            <person name="Talbot N.J."/>
            <person name="Templeton M."/>
            <person name="Yandava C."/>
            <person name="Yarden O."/>
            <person name="Zeng Q."/>
            <person name="Rollins J.A."/>
            <person name="Lebrun M.H."/>
            <person name="Dickman M."/>
        </authorList>
    </citation>
    <scope>NUCLEOTIDE SEQUENCE [LARGE SCALE GENOMIC DNA]</scope>
    <source>
        <strain evidence="2">ATCC 18683 / 1980 / Ss-1</strain>
    </source>
</reference>
<dbReference type="RefSeq" id="XP_001589342.1">
    <property type="nucleotide sequence ID" value="XM_001589292.1"/>
</dbReference>
<name>A7EXB6_SCLS1</name>
<dbReference type="KEGG" id="ssl:SS1G_09977"/>
<dbReference type="GeneID" id="5485351"/>
<accession>A7EXB6</accession>
<dbReference type="AlphaFoldDB" id="A7EXB6"/>
<evidence type="ECO:0000313" key="1">
    <source>
        <dbReference type="EMBL" id="EDN94108.1"/>
    </source>
</evidence>